<dbReference type="EMBL" id="CP015163">
    <property type="protein sequence ID" value="AXB48885.1"/>
    <property type="molecule type" value="Genomic_DNA"/>
</dbReference>
<gene>
    <name evidence="1" type="ORF">A4R43_29240</name>
</gene>
<protein>
    <submittedName>
        <fullName evidence="1">Uncharacterized protein</fullName>
    </submittedName>
</protein>
<dbReference type="KEGG" id="aab:A4R43_29240"/>
<evidence type="ECO:0000313" key="1">
    <source>
        <dbReference type="EMBL" id="AXB48885.1"/>
    </source>
</evidence>
<dbReference type="Proteomes" id="UP000250434">
    <property type="component" value="Chromosome"/>
</dbReference>
<name>A0A344LLG1_9PSEU</name>
<keyword evidence="2" id="KW-1185">Reference proteome</keyword>
<dbReference type="AlphaFoldDB" id="A0A344LLG1"/>
<evidence type="ECO:0000313" key="2">
    <source>
        <dbReference type="Proteomes" id="UP000250434"/>
    </source>
</evidence>
<organism evidence="1 2">
    <name type="scientific">Amycolatopsis albispora</name>
    <dbReference type="NCBI Taxonomy" id="1804986"/>
    <lineage>
        <taxon>Bacteria</taxon>
        <taxon>Bacillati</taxon>
        <taxon>Actinomycetota</taxon>
        <taxon>Actinomycetes</taxon>
        <taxon>Pseudonocardiales</taxon>
        <taxon>Pseudonocardiaceae</taxon>
        <taxon>Amycolatopsis</taxon>
    </lineage>
</organism>
<dbReference type="OrthoDB" id="4377352at2"/>
<proteinExistence type="predicted"/>
<sequence>MINSPFTTWEGDDVHGRRPVLTSVWVLLDDLFPRPPDAPRHVIVTGLDLTGKVQGRLHGRFPSVDGNWLGVVNYEISYADGRREKLHLVDQLLPFSVLREPK</sequence>
<accession>A0A344LLG1</accession>
<reference evidence="1 2" key="1">
    <citation type="submission" date="2016-04" db="EMBL/GenBank/DDBJ databases">
        <title>Complete genome sequence and analysis of deep-sea sediment isolate, Amycolatopsis sp. WP1.</title>
        <authorList>
            <person name="Wang H."/>
            <person name="Chen S."/>
            <person name="Wu Q."/>
        </authorList>
    </citation>
    <scope>NUCLEOTIDE SEQUENCE [LARGE SCALE GENOMIC DNA]</scope>
    <source>
        <strain evidence="1 2">WP1</strain>
    </source>
</reference>